<proteinExistence type="predicted"/>
<name>A0A833SJ04_PHYIN</name>
<dbReference type="AlphaFoldDB" id="A0A833SJ04"/>
<accession>A0A833SJ04</accession>
<reference evidence="1" key="1">
    <citation type="submission" date="2020-04" db="EMBL/GenBank/DDBJ databases">
        <title>Hybrid Assembly of Korean Phytophthora infestans isolates.</title>
        <authorList>
            <person name="Prokchorchik M."/>
            <person name="Lee Y."/>
            <person name="Seo J."/>
            <person name="Cho J.-H."/>
            <person name="Park Y.-E."/>
            <person name="Jang D.-C."/>
            <person name="Im J.-S."/>
            <person name="Choi J.-G."/>
            <person name="Park H.-J."/>
            <person name="Lee G.-B."/>
            <person name="Lee Y.-G."/>
            <person name="Hong S.-Y."/>
            <person name="Cho K."/>
            <person name="Sohn K.H."/>
        </authorList>
    </citation>
    <scope>NUCLEOTIDE SEQUENCE</scope>
    <source>
        <strain evidence="1">KR_1_A1</strain>
        <strain evidence="2">KR_2_A2</strain>
    </source>
</reference>
<dbReference type="Proteomes" id="UP000704712">
    <property type="component" value="Unassembled WGS sequence"/>
</dbReference>
<evidence type="ECO:0000313" key="3">
    <source>
        <dbReference type="Proteomes" id="UP000602510"/>
    </source>
</evidence>
<evidence type="ECO:0000313" key="1">
    <source>
        <dbReference type="EMBL" id="KAF4034148.1"/>
    </source>
</evidence>
<dbReference type="EMBL" id="WSZM01000383">
    <property type="protein sequence ID" value="KAF4034148.1"/>
    <property type="molecule type" value="Genomic_DNA"/>
</dbReference>
<keyword evidence="3" id="KW-1185">Reference proteome</keyword>
<dbReference type="EMBL" id="JAACNO010003054">
    <property type="protein sequence ID" value="KAF4128824.1"/>
    <property type="molecule type" value="Genomic_DNA"/>
</dbReference>
<organism evidence="1 3">
    <name type="scientific">Phytophthora infestans</name>
    <name type="common">Potato late blight agent</name>
    <name type="synonym">Botrytis infestans</name>
    <dbReference type="NCBI Taxonomy" id="4787"/>
    <lineage>
        <taxon>Eukaryota</taxon>
        <taxon>Sar</taxon>
        <taxon>Stramenopiles</taxon>
        <taxon>Oomycota</taxon>
        <taxon>Peronosporomycetes</taxon>
        <taxon>Peronosporales</taxon>
        <taxon>Peronosporaceae</taxon>
        <taxon>Phytophthora</taxon>
    </lineage>
</organism>
<sequence>MLHRHAPPMPVMLVTGDGGIQTDLVYFDILRTFVLSVDLEYSITRKDIISSTGGGHSMISGSYARSLGSADKFVGAFSDDTSDPTVYSLTDNAGSKFAEDIGRGFT</sequence>
<gene>
    <name evidence="1" type="ORF">GN244_ATG13905</name>
    <name evidence="2" type="ORF">GN958_ATG21994</name>
</gene>
<comment type="caution">
    <text evidence="1">The sequence shown here is derived from an EMBL/GenBank/DDBJ whole genome shotgun (WGS) entry which is preliminary data.</text>
</comment>
<dbReference type="Proteomes" id="UP000602510">
    <property type="component" value="Unassembled WGS sequence"/>
</dbReference>
<evidence type="ECO:0000313" key="2">
    <source>
        <dbReference type="EMBL" id="KAF4128824.1"/>
    </source>
</evidence>
<protein>
    <submittedName>
        <fullName evidence="1">Uncharacterized protein</fullName>
    </submittedName>
</protein>